<name>A0A1W6ZQA1_9HYPH</name>
<sequence>MLSGRKNEPVEIPLTNEILAGIADMVKTQRAPVAWGLQVFPHAAAKGGWTRQAICFAVNLSVGSTLGVFPLGFRLDSVWFLLDSCGFSPRLHTALTIT</sequence>
<evidence type="ECO:0000313" key="1">
    <source>
        <dbReference type="EMBL" id="ARP99290.1"/>
    </source>
</evidence>
<protein>
    <submittedName>
        <fullName evidence="1">Uncharacterized protein</fullName>
    </submittedName>
</protein>
<gene>
    <name evidence="1" type="ORF">CAK95_09505</name>
</gene>
<dbReference type="AlphaFoldDB" id="A0A1W6ZQA1"/>
<dbReference type="Proteomes" id="UP000194137">
    <property type="component" value="Chromosome"/>
</dbReference>
<organism evidence="1 2">
    <name type="scientific">Pseudorhodoplanes sinuspersici</name>
    <dbReference type="NCBI Taxonomy" id="1235591"/>
    <lineage>
        <taxon>Bacteria</taxon>
        <taxon>Pseudomonadati</taxon>
        <taxon>Pseudomonadota</taxon>
        <taxon>Alphaproteobacteria</taxon>
        <taxon>Hyphomicrobiales</taxon>
        <taxon>Pseudorhodoplanes</taxon>
    </lineage>
</organism>
<accession>A0A1W6ZQA1</accession>
<reference evidence="1 2" key="1">
    <citation type="submission" date="2017-05" db="EMBL/GenBank/DDBJ databases">
        <title>Full genome sequence of Pseudorhodoplanes sinuspersici.</title>
        <authorList>
            <person name="Dastgheib S.M.M."/>
            <person name="Shavandi M."/>
            <person name="Tirandaz H."/>
        </authorList>
    </citation>
    <scope>NUCLEOTIDE SEQUENCE [LARGE SCALE GENOMIC DNA]</scope>
    <source>
        <strain evidence="1 2">RIPI110</strain>
    </source>
</reference>
<dbReference type="KEGG" id="psin:CAK95_09505"/>
<proteinExistence type="predicted"/>
<dbReference type="EMBL" id="CP021112">
    <property type="protein sequence ID" value="ARP99290.1"/>
    <property type="molecule type" value="Genomic_DNA"/>
</dbReference>
<evidence type="ECO:0000313" key="2">
    <source>
        <dbReference type="Proteomes" id="UP000194137"/>
    </source>
</evidence>
<keyword evidence="2" id="KW-1185">Reference proteome</keyword>